<evidence type="ECO:0000259" key="3">
    <source>
        <dbReference type="Pfam" id="PF22664"/>
    </source>
</evidence>
<reference evidence="4" key="1">
    <citation type="submission" date="2020-05" db="EMBL/GenBank/DDBJ databases">
        <title>Mycena genomes resolve the evolution of fungal bioluminescence.</title>
        <authorList>
            <person name="Tsai I.J."/>
        </authorList>
    </citation>
    <scope>NUCLEOTIDE SEQUENCE</scope>
    <source>
        <strain evidence="4">160909Yilan</strain>
    </source>
</reference>
<proteinExistence type="predicted"/>
<accession>A0A8H6Z911</accession>
<dbReference type="GO" id="GO:0016747">
    <property type="term" value="F:acyltransferase activity, transferring groups other than amino-acyl groups"/>
    <property type="evidence" value="ECO:0007669"/>
    <property type="project" value="TreeGrafter"/>
</dbReference>
<dbReference type="Pfam" id="PF22664">
    <property type="entry name" value="TRI-like_N"/>
    <property type="match status" value="1"/>
</dbReference>
<feature type="domain" description="Trichothecene 3-O-acetyltransferase-like N-terminal" evidence="3">
    <location>
        <begin position="63"/>
        <end position="206"/>
    </location>
</feature>
<dbReference type="Proteomes" id="UP000623467">
    <property type="component" value="Unassembled WGS sequence"/>
</dbReference>
<dbReference type="InterPro" id="IPR023213">
    <property type="entry name" value="CAT-like_dom_sf"/>
</dbReference>
<evidence type="ECO:0000256" key="1">
    <source>
        <dbReference type="ARBA" id="ARBA00022679"/>
    </source>
</evidence>
<dbReference type="EMBL" id="JACAZH010000002">
    <property type="protein sequence ID" value="KAF7374763.1"/>
    <property type="molecule type" value="Genomic_DNA"/>
</dbReference>
<dbReference type="Gene3D" id="3.30.559.10">
    <property type="entry name" value="Chloramphenicol acetyltransferase-like domain"/>
    <property type="match status" value="2"/>
</dbReference>
<evidence type="ECO:0000256" key="2">
    <source>
        <dbReference type="SAM" id="MobiDB-lite"/>
    </source>
</evidence>
<name>A0A8H6Z911_9AGAR</name>
<comment type="caution">
    <text evidence="4">The sequence shown here is derived from an EMBL/GenBank/DDBJ whole genome shotgun (WGS) entry which is preliminary data.</text>
</comment>
<evidence type="ECO:0000313" key="5">
    <source>
        <dbReference type="Proteomes" id="UP000623467"/>
    </source>
</evidence>
<dbReference type="OrthoDB" id="1862401at2759"/>
<dbReference type="PANTHER" id="PTHR31642:SF310">
    <property type="entry name" value="FATTY ALCOHOL:CAFFEOYL-COA ACYLTRANSFERASE"/>
    <property type="match status" value="1"/>
</dbReference>
<evidence type="ECO:0000313" key="4">
    <source>
        <dbReference type="EMBL" id="KAF7374763.1"/>
    </source>
</evidence>
<organism evidence="4 5">
    <name type="scientific">Mycena sanguinolenta</name>
    <dbReference type="NCBI Taxonomy" id="230812"/>
    <lineage>
        <taxon>Eukaryota</taxon>
        <taxon>Fungi</taxon>
        <taxon>Dikarya</taxon>
        <taxon>Basidiomycota</taxon>
        <taxon>Agaricomycotina</taxon>
        <taxon>Agaricomycetes</taxon>
        <taxon>Agaricomycetidae</taxon>
        <taxon>Agaricales</taxon>
        <taxon>Marasmiineae</taxon>
        <taxon>Mycenaceae</taxon>
        <taxon>Mycena</taxon>
    </lineage>
</organism>
<dbReference type="PANTHER" id="PTHR31642">
    <property type="entry name" value="TRICHOTHECENE 3-O-ACETYLTRANSFERASE"/>
    <property type="match status" value="1"/>
</dbReference>
<feature type="region of interest" description="Disordered" evidence="2">
    <location>
        <begin position="210"/>
        <end position="234"/>
    </location>
</feature>
<protein>
    <recommendedName>
        <fullName evidence="3">Trichothecene 3-O-acetyltransferase-like N-terminal domain-containing protein</fullName>
    </recommendedName>
</protein>
<dbReference type="AlphaFoldDB" id="A0A8H6Z911"/>
<gene>
    <name evidence="4" type="ORF">MSAN_00361800</name>
</gene>
<sequence length="469" mass="50814">MISLRLPSKLTGRLFNSQVATRSLVRHTHSSLNDTLFIPGPSFHVELPPIDARHMFHFCRRLLFFRCTSDAQREAQLAALRSGIQALLARCPVLGGVVTPLPPDEAAADKENWRAIVPGRGIELVVRDLRQTMPTFTELEAMNFPPVRLPWALLMPISRDLTNDRPHAACKLQFSAIDGGTILTVAMSHCAADGVGTDDWMRILTQETRLAQESSRMSERPQGCDPGLHRKSEQAPSNVFGATSTKVPVLLRLSPAGAVQLKADATTPGERISTHDALCALMWRTVLLMRRRSSAQSIPLSATSNLFMPSDARRHLPDLPCPYVGNAVYQIIAALDVATLLSPSGLARAASEVRRAITAVTPSLVESYMTFIRDPIASRFIDYQFMNGSTTTTGFAMGTSLGSGDAMYGGDWGKAFGSLVTFRVVGEPVNTVLPKLPDGSIEAIVAVAPEDVETLTGVGGLWEVSSTVD</sequence>
<keyword evidence="1" id="KW-0808">Transferase</keyword>
<keyword evidence="5" id="KW-1185">Reference proteome</keyword>
<dbReference type="InterPro" id="IPR054710">
    <property type="entry name" value="Tri101-like_N"/>
</dbReference>
<dbReference type="InterPro" id="IPR050317">
    <property type="entry name" value="Plant_Fungal_Acyltransferase"/>
</dbReference>